<keyword evidence="4" id="KW-1185">Reference proteome</keyword>
<feature type="transmembrane region" description="Helical" evidence="2">
    <location>
        <begin position="26"/>
        <end position="46"/>
    </location>
</feature>
<dbReference type="AlphaFoldDB" id="A0A2P6U3K3"/>
<feature type="compositionally biased region" description="Low complexity" evidence="1">
    <location>
        <begin position="636"/>
        <end position="651"/>
    </location>
</feature>
<dbReference type="EMBL" id="LHPG02000001">
    <property type="protein sequence ID" value="PRW60886.1"/>
    <property type="molecule type" value="Genomic_DNA"/>
</dbReference>
<dbReference type="STRING" id="3076.A0A2P6U3K3"/>
<reference evidence="3 4" key="1">
    <citation type="journal article" date="2018" name="Plant J.">
        <title>Genome sequences of Chlorella sorokiniana UTEX 1602 and Micractinium conductrix SAG 241.80: implications to maltose excretion by a green alga.</title>
        <authorList>
            <person name="Arriola M.B."/>
            <person name="Velmurugan N."/>
            <person name="Zhang Y."/>
            <person name="Plunkett M.H."/>
            <person name="Hondzo H."/>
            <person name="Barney B.M."/>
        </authorList>
    </citation>
    <scope>NUCLEOTIDE SEQUENCE [LARGE SCALE GENOMIC DNA]</scope>
    <source>
        <strain evidence="4">UTEX 1602</strain>
    </source>
</reference>
<dbReference type="OrthoDB" id="526941at2759"/>
<keyword evidence="2" id="KW-0472">Membrane</keyword>
<proteinExistence type="predicted"/>
<evidence type="ECO:0000256" key="1">
    <source>
        <dbReference type="SAM" id="MobiDB-lite"/>
    </source>
</evidence>
<feature type="region of interest" description="Disordered" evidence="1">
    <location>
        <begin position="60"/>
        <end position="93"/>
    </location>
</feature>
<sequence length="661" mass="71565">MTETGGVARPGAGKHRGGGKRGGRRLAVGAPLAVAALFLLLLIFSVHSFSSLSSGGGSIEDGAAQPQGIGHAAGRAAERGSHDPSPLRSGSSRAHQSSWLSAAALWAEENQEQRARMRQDRYRRDASGCGLLPCAGQRLRRPPTLIVYAYAATDAEEQSNFEHFLKHGVEEQAGLTFRFLIGSGDGILPPLAMPRLPPNAEYLEAPACAGSAWGMLAAVQQQLAADLAAAERIVVVTSAVRGPYMPPYTHEFMHWTDALTSKLGPRTKMVGSALTCEGAPKGGDAAAEWRQNPYLLPHAWAIDKEGWQLVARAEEVLHCYSSPWDARYHSDAGASLALLSAGYNIDTLLTKFQGMDWWIQRNWGCNLRVRPDAEWTYDGVSITPYETVFVPVNLGMLQSEWSFVRQASKYSAWAESQTVGASQGNANEFVSRQWGLRAQRMVYANARGPGCFDFEYYVQHNADLAQQAGQHQQLWEHFVLLGQFQGRPHRFSCPLQIGNSYRLGYVKARGPRCFDHSYYATNNPDLETAGLSKAAQLFHHYTEHGQFEQRDVRYACSDLLVGLPSGFDSQKVAQLPTDYYELANEARWKQLVKDAGAQADAGLARLQARQQGGNAGGGTAGVQAAAAAGQAGGTGQQQAQQAQQQHGQQIAGEKEAAGGAG</sequence>
<name>A0A2P6U3K3_CHLSO</name>
<feature type="compositionally biased region" description="Basic and acidic residues" evidence="1">
    <location>
        <begin position="652"/>
        <end position="661"/>
    </location>
</feature>
<organism evidence="3 4">
    <name type="scientific">Chlorella sorokiniana</name>
    <name type="common">Freshwater green alga</name>
    <dbReference type="NCBI Taxonomy" id="3076"/>
    <lineage>
        <taxon>Eukaryota</taxon>
        <taxon>Viridiplantae</taxon>
        <taxon>Chlorophyta</taxon>
        <taxon>core chlorophytes</taxon>
        <taxon>Trebouxiophyceae</taxon>
        <taxon>Chlorellales</taxon>
        <taxon>Chlorellaceae</taxon>
        <taxon>Chlorella clade</taxon>
        <taxon>Chlorella</taxon>
    </lineage>
</organism>
<evidence type="ECO:0000313" key="4">
    <source>
        <dbReference type="Proteomes" id="UP000239899"/>
    </source>
</evidence>
<accession>A0A2P6U3K3</accession>
<gene>
    <name evidence="3" type="ORF">C2E21_0664</name>
</gene>
<feature type="region of interest" description="Disordered" evidence="1">
    <location>
        <begin position="632"/>
        <end position="661"/>
    </location>
</feature>
<feature type="compositionally biased region" description="Basic residues" evidence="1">
    <location>
        <begin position="12"/>
        <end position="24"/>
    </location>
</feature>
<evidence type="ECO:0000256" key="2">
    <source>
        <dbReference type="SAM" id="Phobius"/>
    </source>
</evidence>
<keyword evidence="2" id="KW-1133">Transmembrane helix</keyword>
<comment type="caution">
    <text evidence="3">The sequence shown here is derived from an EMBL/GenBank/DDBJ whole genome shotgun (WGS) entry which is preliminary data.</text>
</comment>
<dbReference type="Proteomes" id="UP000239899">
    <property type="component" value="Unassembled WGS sequence"/>
</dbReference>
<keyword evidence="2" id="KW-0812">Transmembrane</keyword>
<feature type="region of interest" description="Disordered" evidence="1">
    <location>
        <begin position="1"/>
        <end position="24"/>
    </location>
</feature>
<evidence type="ECO:0000313" key="3">
    <source>
        <dbReference type="EMBL" id="PRW60886.1"/>
    </source>
</evidence>
<protein>
    <submittedName>
        <fullName evidence="3">Uncharacterized protein</fullName>
    </submittedName>
</protein>